<evidence type="ECO:0008006" key="4">
    <source>
        <dbReference type="Google" id="ProtNLM"/>
    </source>
</evidence>
<dbReference type="Proteomes" id="UP000321907">
    <property type="component" value="Unassembled WGS sequence"/>
</dbReference>
<gene>
    <name evidence="2" type="ORF">FUA23_21340</name>
</gene>
<feature type="chain" id="PRO_5022869960" description="Lipoprotein" evidence="1">
    <location>
        <begin position="24"/>
        <end position="162"/>
    </location>
</feature>
<accession>A0A5C7FGX7</accession>
<protein>
    <recommendedName>
        <fullName evidence="4">Lipoprotein</fullName>
    </recommendedName>
</protein>
<keyword evidence="3" id="KW-1185">Reference proteome</keyword>
<dbReference type="RefSeq" id="WP_147932813.1">
    <property type="nucleotide sequence ID" value="NZ_VOXD01000055.1"/>
</dbReference>
<evidence type="ECO:0000313" key="3">
    <source>
        <dbReference type="Proteomes" id="UP000321907"/>
    </source>
</evidence>
<evidence type="ECO:0000313" key="2">
    <source>
        <dbReference type="EMBL" id="TXF84023.1"/>
    </source>
</evidence>
<reference evidence="2 3" key="1">
    <citation type="submission" date="2019-08" db="EMBL/GenBank/DDBJ databases">
        <title>Lewinella sp. strain SSH13 Genome sequencing and assembly.</title>
        <authorList>
            <person name="Kim I."/>
        </authorList>
    </citation>
    <scope>NUCLEOTIDE SEQUENCE [LARGE SCALE GENOMIC DNA]</scope>
    <source>
        <strain evidence="2 3">SSH13</strain>
    </source>
</reference>
<keyword evidence="1" id="KW-0732">Signal</keyword>
<sequence>MMIRSLSTLLFVALFCTCGPSPAKETTAETTAPVAQEGVSYPVIDIARLEYLFDNATYMDATFYNLPVSINQSSLPQIRSTLGGIGADPATIAPNCSPAGHIWFQVNGKNVEEADIYFQQGCTAYVWYEDGKPAYSNQMTQSGAGFYQNIINSVKQQTGGGK</sequence>
<comment type="caution">
    <text evidence="2">The sequence shown here is derived from an EMBL/GenBank/DDBJ whole genome shotgun (WGS) entry which is preliminary data.</text>
</comment>
<organism evidence="2 3">
    <name type="scientific">Neolewinella aurantiaca</name>
    <dbReference type="NCBI Taxonomy" id="2602767"/>
    <lineage>
        <taxon>Bacteria</taxon>
        <taxon>Pseudomonadati</taxon>
        <taxon>Bacteroidota</taxon>
        <taxon>Saprospiria</taxon>
        <taxon>Saprospirales</taxon>
        <taxon>Lewinellaceae</taxon>
        <taxon>Neolewinella</taxon>
    </lineage>
</organism>
<dbReference type="AlphaFoldDB" id="A0A5C7FGX7"/>
<dbReference type="EMBL" id="VOXD01000055">
    <property type="protein sequence ID" value="TXF84023.1"/>
    <property type="molecule type" value="Genomic_DNA"/>
</dbReference>
<feature type="signal peptide" evidence="1">
    <location>
        <begin position="1"/>
        <end position="23"/>
    </location>
</feature>
<dbReference type="OrthoDB" id="1495000at2"/>
<proteinExistence type="predicted"/>
<name>A0A5C7FGX7_9BACT</name>
<evidence type="ECO:0000256" key="1">
    <source>
        <dbReference type="SAM" id="SignalP"/>
    </source>
</evidence>